<evidence type="ECO:0000313" key="1">
    <source>
        <dbReference type="EMBL" id="RHZ68253.1"/>
    </source>
</evidence>
<protein>
    <submittedName>
        <fullName evidence="1">Uncharacterized protein</fullName>
    </submittedName>
</protein>
<organism evidence="1 2">
    <name type="scientific">Diversispora epigaea</name>
    <dbReference type="NCBI Taxonomy" id="1348612"/>
    <lineage>
        <taxon>Eukaryota</taxon>
        <taxon>Fungi</taxon>
        <taxon>Fungi incertae sedis</taxon>
        <taxon>Mucoromycota</taxon>
        <taxon>Glomeromycotina</taxon>
        <taxon>Glomeromycetes</taxon>
        <taxon>Diversisporales</taxon>
        <taxon>Diversisporaceae</taxon>
        <taxon>Diversispora</taxon>
    </lineage>
</organism>
<accession>A0A397I4U7</accession>
<reference evidence="1 2" key="1">
    <citation type="submission" date="2018-08" db="EMBL/GenBank/DDBJ databases">
        <title>Genome and evolution of the arbuscular mycorrhizal fungus Diversispora epigaea (formerly Glomus versiforme) and its bacterial endosymbionts.</title>
        <authorList>
            <person name="Sun X."/>
            <person name="Fei Z."/>
            <person name="Harrison M."/>
        </authorList>
    </citation>
    <scope>NUCLEOTIDE SEQUENCE [LARGE SCALE GENOMIC DNA]</scope>
    <source>
        <strain evidence="1 2">IT104</strain>
    </source>
</reference>
<name>A0A397I4U7_9GLOM</name>
<gene>
    <name evidence="1" type="ORF">Glove_296g50</name>
</gene>
<dbReference type="Proteomes" id="UP000266861">
    <property type="component" value="Unassembled WGS sequence"/>
</dbReference>
<dbReference type="EMBL" id="PQFF01000270">
    <property type="protein sequence ID" value="RHZ68253.1"/>
    <property type="molecule type" value="Genomic_DNA"/>
</dbReference>
<dbReference type="OrthoDB" id="2445120at2759"/>
<comment type="caution">
    <text evidence="1">The sequence shown here is derived from an EMBL/GenBank/DDBJ whole genome shotgun (WGS) entry which is preliminary data.</text>
</comment>
<evidence type="ECO:0000313" key="2">
    <source>
        <dbReference type="Proteomes" id="UP000266861"/>
    </source>
</evidence>
<dbReference type="AlphaFoldDB" id="A0A397I4U7"/>
<keyword evidence="2" id="KW-1185">Reference proteome</keyword>
<proteinExistence type="predicted"/>
<sequence>MRDRNPVVWNSALEKYINATLKESGEKFKNAVKNKNYKDIDERFFLYCEKVLTDFCNLVGVGPTMNRKIDERKHIVYQVSALYKFYERTFLTLDIDWIESHSRSTKLMKSESNSGIVLRMQRRREVAGPFCNAPNKHVLDDSKKTFRTNILNIVETP</sequence>